<evidence type="ECO:0000256" key="2">
    <source>
        <dbReference type="ARBA" id="ARBA00022692"/>
    </source>
</evidence>
<accession>A0A3A8N9D9</accession>
<dbReference type="Pfam" id="PF01758">
    <property type="entry name" value="SBF"/>
    <property type="match status" value="1"/>
</dbReference>
<evidence type="ECO:0000256" key="1">
    <source>
        <dbReference type="ARBA" id="ARBA00004141"/>
    </source>
</evidence>
<dbReference type="AlphaFoldDB" id="A0A3A8N9D9"/>
<feature type="transmembrane region" description="Helical" evidence="5">
    <location>
        <begin position="64"/>
        <end position="85"/>
    </location>
</feature>
<feature type="transmembrane region" description="Helical" evidence="5">
    <location>
        <begin position="37"/>
        <end position="58"/>
    </location>
</feature>
<keyword evidence="4 5" id="KW-0472">Membrane</keyword>
<evidence type="ECO:0000256" key="5">
    <source>
        <dbReference type="SAM" id="Phobius"/>
    </source>
</evidence>
<organism evidence="6 7">
    <name type="scientific">Corallococcus sicarius</name>
    <dbReference type="NCBI Taxonomy" id="2316726"/>
    <lineage>
        <taxon>Bacteria</taxon>
        <taxon>Pseudomonadati</taxon>
        <taxon>Myxococcota</taxon>
        <taxon>Myxococcia</taxon>
        <taxon>Myxococcales</taxon>
        <taxon>Cystobacterineae</taxon>
        <taxon>Myxococcaceae</taxon>
        <taxon>Corallococcus</taxon>
    </lineage>
</organism>
<dbReference type="InterPro" id="IPR004710">
    <property type="entry name" value="Bilac:Na_transpt"/>
</dbReference>
<dbReference type="Proteomes" id="UP000273405">
    <property type="component" value="Unassembled WGS sequence"/>
</dbReference>
<feature type="transmembrane region" description="Helical" evidence="5">
    <location>
        <begin position="134"/>
        <end position="153"/>
    </location>
</feature>
<protein>
    <recommendedName>
        <fullName evidence="8">Bile acid:sodium symporter</fullName>
    </recommendedName>
</protein>
<dbReference type="EMBL" id="RAWG01000142">
    <property type="protein sequence ID" value="RKH40080.1"/>
    <property type="molecule type" value="Genomic_DNA"/>
</dbReference>
<dbReference type="RefSeq" id="WP_120627198.1">
    <property type="nucleotide sequence ID" value="NZ_RAWG01000142.1"/>
</dbReference>
<keyword evidence="7" id="KW-1185">Reference proteome</keyword>
<dbReference type="InterPro" id="IPR002657">
    <property type="entry name" value="BilAc:Na_symport/Acr3"/>
</dbReference>
<dbReference type="GO" id="GO:0016020">
    <property type="term" value="C:membrane"/>
    <property type="evidence" value="ECO:0007669"/>
    <property type="project" value="UniProtKB-SubCell"/>
</dbReference>
<feature type="transmembrane region" description="Helical" evidence="5">
    <location>
        <begin position="197"/>
        <end position="215"/>
    </location>
</feature>
<evidence type="ECO:0000256" key="3">
    <source>
        <dbReference type="ARBA" id="ARBA00022989"/>
    </source>
</evidence>
<sequence length="296" mass="31344">MLKTVITFVLSNAIVLFMFSAGLAARRGGVRQIFQRPALYGRALAVVLVGVPLLAFALVRLFRLPSVVAAAIVLTAISPGAPLLVKQAKSLRASVTTAVNLLLLLALCTLITVPLWVSVMDRVMGLELQASPGLVLRTLLAKVVPPLVVGMAVQRLSPRWAEVLAVWTSRLFNVLLLVVLVLLLVKAPPRLGELGGASVLALLVLVSASAFLGHWAGGPRLEDRKAVALTAGLAPPALTLTIIIHSYPGLQALKVAAGVAAIVIVRLIALIPYKVWAKRQDRKENAERLPPGSVPS</sequence>
<keyword evidence="3 5" id="KW-1133">Transmembrane helix</keyword>
<gene>
    <name evidence="6" type="ORF">D7X12_21760</name>
</gene>
<evidence type="ECO:0000313" key="7">
    <source>
        <dbReference type="Proteomes" id="UP000273405"/>
    </source>
</evidence>
<name>A0A3A8N9D9_9BACT</name>
<feature type="transmembrane region" description="Helical" evidence="5">
    <location>
        <begin position="6"/>
        <end position="25"/>
    </location>
</feature>
<comment type="caution">
    <text evidence="6">The sequence shown here is derived from an EMBL/GenBank/DDBJ whole genome shotgun (WGS) entry which is preliminary data.</text>
</comment>
<evidence type="ECO:0000313" key="6">
    <source>
        <dbReference type="EMBL" id="RKH40080.1"/>
    </source>
</evidence>
<feature type="transmembrane region" description="Helical" evidence="5">
    <location>
        <begin position="227"/>
        <end position="247"/>
    </location>
</feature>
<proteinExistence type="predicted"/>
<evidence type="ECO:0008006" key="8">
    <source>
        <dbReference type="Google" id="ProtNLM"/>
    </source>
</evidence>
<feature type="transmembrane region" description="Helical" evidence="5">
    <location>
        <begin position="97"/>
        <end position="119"/>
    </location>
</feature>
<dbReference type="OrthoDB" id="5380820at2"/>
<reference evidence="7" key="1">
    <citation type="submission" date="2018-09" db="EMBL/GenBank/DDBJ databases">
        <authorList>
            <person name="Livingstone P.G."/>
            <person name="Whitworth D.E."/>
        </authorList>
    </citation>
    <scope>NUCLEOTIDE SEQUENCE [LARGE SCALE GENOMIC DNA]</scope>
    <source>
        <strain evidence="7">CA040B</strain>
    </source>
</reference>
<dbReference type="PANTHER" id="PTHR10361">
    <property type="entry name" value="SODIUM-BILE ACID COTRANSPORTER"/>
    <property type="match status" value="1"/>
</dbReference>
<feature type="transmembrane region" description="Helical" evidence="5">
    <location>
        <begin position="253"/>
        <end position="273"/>
    </location>
</feature>
<comment type="subcellular location">
    <subcellularLocation>
        <location evidence="1">Membrane</location>
        <topology evidence="1">Multi-pass membrane protein</topology>
    </subcellularLocation>
</comment>
<feature type="transmembrane region" description="Helical" evidence="5">
    <location>
        <begin position="165"/>
        <end position="185"/>
    </location>
</feature>
<keyword evidence="2 5" id="KW-0812">Transmembrane</keyword>
<dbReference type="InterPro" id="IPR038770">
    <property type="entry name" value="Na+/solute_symporter_sf"/>
</dbReference>
<dbReference type="Gene3D" id="1.20.1530.20">
    <property type="match status" value="1"/>
</dbReference>
<evidence type="ECO:0000256" key="4">
    <source>
        <dbReference type="ARBA" id="ARBA00023136"/>
    </source>
</evidence>
<dbReference type="PANTHER" id="PTHR10361:SF28">
    <property type="entry name" value="P3 PROTEIN-RELATED"/>
    <property type="match status" value="1"/>
</dbReference>